<name>A0A1J4K1D2_9EUKA</name>
<reference evidence="3" key="1">
    <citation type="submission" date="2016-10" db="EMBL/GenBank/DDBJ databases">
        <authorList>
            <person name="Benchimol M."/>
            <person name="Almeida L.G."/>
            <person name="Vasconcelos A.T."/>
            <person name="Perreira-Neves A."/>
            <person name="Rosa I.A."/>
            <person name="Tasca T."/>
            <person name="Bogo M.R."/>
            <person name="de Souza W."/>
        </authorList>
    </citation>
    <scope>NUCLEOTIDE SEQUENCE [LARGE SCALE GENOMIC DNA]</scope>
    <source>
        <strain evidence="3">K</strain>
    </source>
</reference>
<dbReference type="GO" id="GO:0000785">
    <property type="term" value="C:chromatin"/>
    <property type="evidence" value="ECO:0007669"/>
    <property type="project" value="TreeGrafter"/>
</dbReference>
<proteinExistence type="predicted"/>
<feature type="compositionally biased region" description="Polar residues" evidence="1">
    <location>
        <begin position="11"/>
        <end position="50"/>
    </location>
</feature>
<sequence length="398" mass="45813">MDKSETPAPTIPSSLPNSNATETVNQVTSISSTTTPARPTKTAFKQNQTSQWLTVDSPSRQGPIVHRIQPPGRSISTFVYHQNIVPQKVNAAPFPSLPSKSEIQEQKNAIDSQVLRYRAELSALQHQRNFYDHSSNSLVPTLSRNGVKEYHNLLLWDSIIDSVVADNMQKKKDSAKPALLQTECANQYKEIYELPQYHKSIEEGKELMAPIFAAHFKYHEHIRDKQESLMKEYLARDEHWKNHFHAIEEFSNRIDDVKNNWPHEFPKAGPTKAQNEEELLKWTAPDQPQLMTKLRMMTQCYYNMNGLVVDPEAAHNEFKNRISWSEDEKKKFITKYTQHPKKFALIAKALPLKTVKDVIEFYYVNRYTLSLKEKEGAHRKRGGKKKVISEGSNKAAKQ</sequence>
<dbReference type="PROSITE" id="PS51293">
    <property type="entry name" value="SANT"/>
    <property type="match status" value="1"/>
</dbReference>
<accession>A0A1J4K1D2</accession>
<feature type="domain" description="SANT" evidence="2">
    <location>
        <begin position="324"/>
        <end position="370"/>
    </location>
</feature>
<dbReference type="InterPro" id="IPR051571">
    <property type="entry name" value="N-CoR_corepressor"/>
</dbReference>
<protein>
    <submittedName>
        <fullName evidence="3">Myb-like DNA-binding domain containing protein</fullName>
    </submittedName>
</protein>
<dbReference type="SUPFAM" id="SSF46689">
    <property type="entry name" value="Homeodomain-like"/>
    <property type="match status" value="1"/>
</dbReference>
<dbReference type="Gene3D" id="1.10.10.60">
    <property type="entry name" value="Homeodomain-like"/>
    <property type="match status" value="1"/>
</dbReference>
<evidence type="ECO:0000313" key="3">
    <source>
        <dbReference type="EMBL" id="OHT05191.1"/>
    </source>
</evidence>
<dbReference type="GO" id="GO:0003677">
    <property type="term" value="F:DNA binding"/>
    <property type="evidence" value="ECO:0007669"/>
    <property type="project" value="UniProtKB-KW"/>
</dbReference>
<feature type="region of interest" description="Disordered" evidence="1">
    <location>
        <begin position="375"/>
        <end position="398"/>
    </location>
</feature>
<evidence type="ECO:0000256" key="1">
    <source>
        <dbReference type="SAM" id="MobiDB-lite"/>
    </source>
</evidence>
<dbReference type="SMART" id="SM00717">
    <property type="entry name" value="SANT"/>
    <property type="match status" value="1"/>
</dbReference>
<dbReference type="PANTHER" id="PTHR13992:SF39">
    <property type="entry name" value="SMRTER, ISOFORM G"/>
    <property type="match status" value="1"/>
</dbReference>
<dbReference type="Proteomes" id="UP000179807">
    <property type="component" value="Unassembled WGS sequence"/>
</dbReference>
<dbReference type="RefSeq" id="XP_068358327.1">
    <property type="nucleotide sequence ID" value="XM_068505347.1"/>
</dbReference>
<dbReference type="GO" id="GO:0005654">
    <property type="term" value="C:nucleoplasm"/>
    <property type="evidence" value="ECO:0007669"/>
    <property type="project" value="UniProtKB-ARBA"/>
</dbReference>
<dbReference type="VEuPathDB" id="TrichDB:TRFO_27125"/>
<dbReference type="GO" id="GO:0006357">
    <property type="term" value="P:regulation of transcription by RNA polymerase II"/>
    <property type="evidence" value="ECO:0007669"/>
    <property type="project" value="TreeGrafter"/>
</dbReference>
<dbReference type="AlphaFoldDB" id="A0A1J4K1D2"/>
<keyword evidence="4" id="KW-1185">Reference proteome</keyword>
<dbReference type="OrthoDB" id="10258692at2759"/>
<comment type="caution">
    <text evidence="3">The sequence shown here is derived from an EMBL/GenBank/DDBJ whole genome shotgun (WGS) entry which is preliminary data.</text>
</comment>
<dbReference type="PANTHER" id="PTHR13992">
    <property type="entry name" value="NUCLEAR RECEPTOR CO-REPRESSOR RELATED NCOR"/>
    <property type="match status" value="1"/>
</dbReference>
<evidence type="ECO:0000313" key="4">
    <source>
        <dbReference type="Proteomes" id="UP000179807"/>
    </source>
</evidence>
<feature type="region of interest" description="Disordered" evidence="1">
    <location>
        <begin position="1"/>
        <end position="50"/>
    </location>
</feature>
<dbReference type="CDD" id="cd00167">
    <property type="entry name" value="SANT"/>
    <property type="match status" value="1"/>
</dbReference>
<dbReference type="GO" id="GO:0032991">
    <property type="term" value="C:protein-containing complex"/>
    <property type="evidence" value="ECO:0007669"/>
    <property type="project" value="UniProtKB-ARBA"/>
</dbReference>
<dbReference type="InterPro" id="IPR017884">
    <property type="entry name" value="SANT_dom"/>
</dbReference>
<organism evidence="3 4">
    <name type="scientific">Tritrichomonas foetus</name>
    <dbReference type="NCBI Taxonomy" id="1144522"/>
    <lineage>
        <taxon>Eukaryota</taxon>
        <taxon>Metamonada</taxon>
        <taxon>Parabasalia</taxon>
        <taxon>Tritrichomonadida</taxon>
        <taxon>Tritrichomonadidae</taxon>
        <taxon>Tritrichomonas</taxon>
    </lineage>
</organism>
<dbReference type="GeneID" id="94840051"/>
<dbReference type="Pfam" id="PF00249">
    <property type="entry name" value="Myb_DNA-binding"/>
    <property type="match status" value="1"/>
</dbReference>
<dbReference type="InterPro" id="IPR009057">
    <property type="entry name" value="Homeodomain-like_sf"/>
</dbReference>
<evidence type="ECO:0000259" key="2">
    <source>
        <dbReference type="PROSITE" id="PS51293"/>
    </source>
</evidence>
<dbReference type="EMBL" id="MLAK01000766">
    <property type="protein sequence ID" value="OHT05191.1"/>
    <property type="molecule type" value="Genomic_DNA"/>
</dbReference>
<feature type="compositionally biased region" description="Basic residues" evidence="1">
    <location>
        <begin position="377"/>
        <end position="386"/>
    </location>
</feature>
<dbReference type="InterPro" id="IPR001005">
    <property type="entry name" value="SANT/Myb"/>
</dbReference>
<gene>
    <name evidence="3" type="ORF">TRFO_27125</name>
</gene>